<feature type="transmembrane region" description="Helical" evidence="1">
    <location>
        <begin position="57"/>
        <end position="76"/>
    </location>
</feature>
<dbReference type="Proteomes" id="UP000027997">
    <property type="component" value="Unassembled WGS sequence"/>
</dbReference>
<keyword evidence="1" id="KW-1133">Transmembrane helix</keyword>
<evidence type="ECO:0000256" key="1">
    <source>
        <dbReference type="SAM" id="Phobius"/>
    </source>
</evidence>
<reference evidence="2 3" key="1">
    <citation type="submission" date="2014-06" db="EMBL/GenBank/DDBJ databases">
        <title>Whole Genome Sequences of Three Symbiotic Endozoicomonas Bacteria.</title>
        <authorList>
            <person name="Neave M.J."/>
            <person name="Apprill A."/>
            <person name="Voolstra C.R."/>
        </authorList>
    </citation>
    <scope>NUCLEOTIDE SEQUENCE [LARGE SCALE GENOMIC DNA]</scope>
    <source>
        <strain evidence="2 3">DSM 22380</strain>
    </source>
</reference>
<accession>A0A081KC80</accession>
<dbReference type="EMBL" id="JOJP01000001">
    <property type="protein sequence ID" value="KEI71756.1"/>
    <property type="molecule type" value="Genomic_DNA"/>
</dbReference>
<evidence type="ECO:0000313" key="2">
    <source>
        <dbReference type="EMBL" id="KEI71756.1"/>
    </source>
</evidence>
<keyword evidence="1" id="KW-0472">Membrane</keyword>
<keyword evidence="3" id="KW-1185">Reference proteome</keyword>
<organism evidence="2 3">
    <name type="scientific">Endozoicomonas elysicola</name>
    <dbReference type="NCBI Taxonomy" id="305900"/>
    <lineage>
        <taxon>Bacteria</taxon>
        <taxon>Pseudomonadati</taxon>
        <taxon>Pseudomonadota</taxon>
        <taxon>Gammaproteobacteria</taxon>
        <taxon>Oceanospirillales</taxon>
        <taxon>Endozoicomonadaceae</taxon>
        <taxon>Endozoicomonas</taxon>
    </lineage>
</organism>
<sequence length="85" mass="10006">MIKWKKTAQNSNSFNASYYYEKVLKFNGRILILNHTYHADLIDFPLRLNQPRSEMTLVLGLCTYVSLLMVLARVFFPQKRGFLFA</sequence>
<dbReference type="AlphaFoldDB" id="A0A081KC80"/>
<protein>
    <submittedName>
        <fullName evidence="2">Uncharacterized protein</fullName>
    </submittedName>
</protein>
<keyword evidence="1" id="KW-0812">Transmembrane</keyword>
<evidence type="ECO:0000313" key="3">
    <source>
        <dbReference type="Proteomes" id="UP000027997"/>
    </source>
</evidence>
<name>A0A081KC80_9GAMM</name>
<proteinExistence type="predicted"/>
<gene>
    <name evidence="2" type="ORF">GV64_14315</name>
</gene>
<comment type="caution">
    <text evidence="2">The sequence shown here is derived from an EMBL/GenBank/DDBJ whole genome shotgun (WGS) entry which is preliminary data.</text>
</comment>